<dbReference type="AlphaFoldDB" id="A0A6G7VQ64"/>
<sequence>MSGMAGAGPLREARLHLSEEGGRHLYLLADPASGRILRLEPKLARLMANVRARLNGRLTGTPPEEEIAAATVIGEFIRAMRADASGERRRKFNPLFMQVPLFDVGPWQKYLRGLAAVTFSTFGAVVFAMLAMLSLWIHSATDGAMVSRIGDIFSLSAIATFAMVAPVTKVLHELGHVLAATRAGVRVRKAGVMLLGLYPLPFVDCSEADLLARRSGRIMISLGGLFADLSVAMVAFIAWHLVEDPALRQVLSSLVVFNSINTVIFNLNPILKLDGYFALSDAAHRRNWHTESFVALKSVRSALAGFDMGTAMRRVMDAPLRVAFALASTGWKIWIVAFVAWQVLPKFLGLGLFLVGWGMAAMFFTPLLSLNGASPQGRGRNQGAGDGPRGPRRAGRGWLWLPLLAGIALLLAFLPRPYHVTVPLDLDMDGSYAIRVAQGGVLRAMADAAHVEPGAALVQLEAPGAEAELALAEAERRFDLALADSAAGLDPLTAQAARQRAVTSAARVARLQQIAELRTVRAAQAGLFRPESTLHRGAQVGPGRVVGHLLPDQGTARLTGAFPEIWVEKLSDDLRGATLRSSQFYEVLDPERDIRLEDMAGDVTSGVRLAVVSSHSATALTGEPLSTRLQFGAEPLWRHAVFRGRILLLRFREAQQAAQGAATQ</sequence>
<dbReference type="Proteomes" id="UP000500791">
    <property type="component" value="Plasmid unnamed2"/>
</dbReference>
<evidence type="ECO:0008006" key="4">
    <source>
        <dbReference type="Google" id="ProtNLM"/>
    </source>
</evidence>
<dbReference type="PANTHER" id="PTHR13325">
    <property type="entry name" value="PROTEASE M50 MEMBRANE-BOUND TRANSCRIPTION FACTOR SITE 2 PROTEASE"/>
    <property type="match status" value="1"/>
</dbReference>
<dbReference type="GO" id="GO:0005737">
    <property type="term" value="C:cytoplasm"/>
    <property type="evidence" value="ECO:0007669"/>
    <property type="project" value="TreeGrafter"/>
</dbReference>
<keyword evidence="2" id="KW-0614">Plasmid</keyword>
<keyword evidence="1" id="KW-1133">Transmembrane helix</keyword>
<gene>
    <name evidence="2" type="ORF">G8E03_15085</name>
</gene>
<keyword evidence="1" id="KW-0812">Transmembrane</keyword>
<feature type="transmembrane region" description="Helical" evidence="1">
    <location>
        <begin position="322"/>
        <end position="341"/>
    </location>
</feature>
<name>A0A6G7VQ64_9RHOB</name>
<evidence type="ECO:0000313" key="3">
    <source>
        <dbReference type="Proteomes" id="UP000500791"/>
    </source>
</evidence>
<dbReference type="GO" id="GO:0016020">
    <property type="term" value="C:membrane"/>
    <property type="evidence" value="ECO:0007669"/>
    <property type="project" value="InterPro"/>
</dbReference>
<protein>
    <recommendedName>
        <fullName evidence="4">Peptide zinc metalloprotease protein</fullName>
    </recommendedName>
</protein>
<dbReference type="KEGG" id="mon:G8E03_15085"/>
<evidence type="ECO:0000256" key="1">
    <source>
        <dbReference type="SAM" id="Phobius"/>
    </source>
</evidence>
<feature type="transmembrane region" description="Helical" evidence="1">
    <location>
        <begin position="114"/>
        <end position="137"/>
    </location>
</feature>
<evidence type="ECO:0000313" key="2">
    <source>
        <dbReference type="EMBL" id="QIK42179.1"/>
    </source>
</evidence>
<proteinExistence type="predicted"/>
<dbReference type="InterPro" id="IPR001193">
    <property type="entry name" value="MBTPS2"/>
</dbReference>
<dbReference type="GO" id="GO:0004222">
    <property type="term" value="F:metalloendopeptidase activity"/>
    <property type="evidence" value="ECO:0007669"/>
    <property type="project" value="InterPro"/>
</dbReference>
<dbReference type="GO" id="GO:0031293">
    <property type="term" value="P:membrane protein intracellular domain proteolysis"/>
    <property type="evidence" value="ECO:0007669"/>
    <property type="project" value="TreeGrafter"/>
</dbReference>
<dbReference type="EMBL" id="CP049813">
    <property type="protein sequence ID" value="QIK42179.1"/>
    <property type="molecule type" value="Genomic_DNA"/>
</dbReference>
<keyword evidence="3" id="KW-1185">Reference proteome</keyword>
<feature type="transmembrane region" description="Helical" evidence="1">
    <location>
        <begin position="397"/>
        <end position="414"/>
    </location>
</feature>
<feature type="transmembrane region" description="Helical" evidence="1">
    <location>
        <begin position="247"/>
        <end position="267"/>
    </location>
</feature>
<dbReference type="PANTHER" id="PTHR13325:SF3">
    <property type="entry name" value="MEMBRANE-BOUND TRANSCRIPTION FACTOR SITE-2 PROTEASE"/>
    <property type="match status" value="1"/>
</dbReference>
<keyword evidence="1" id="KW-0472">Membrane</keyword>
<organism evidence="2 3">
    <name type="scientific">Pontivivens nitratireducens</name>
    <dbReference type="NCBI Taxonomy" id="2758038"/>
    <lineage>
        <taxon>Bacteria</taxon>
        <taxon>Pseudomonadati</taxon>
        <taxon>Pseudomonadota</taxon>
        <taxon>Alphaproteobacteria</taxon>
        <taxon>Rhodobacterales</taxon>
        <taxon>Paracoccaceae</taxon>
        <taxon>Pontivivens</taxon>
    </lineage>
</organism>
<reference evidence="2 3" key="1">
    <citation type="submission" date="2020-03" db="EMBL/GenBank/DDBJ databases">
        <title>Complete genome sequence of Monaibacterium sp. ALG8 with diverse plasmids.</title>
        <authorList>
            <person name="Sun C."/>
        </authorList>
    </citation>
    <scope>NUCLEOTIDE SEQUENCE [LARGE SCALE GENOMIC DNA]</scope>
    <source>
        <strain evidence="2 3">ALG8</strain>
        <plasmid evidence="2 3">unnamed2</plasmid>
    </source>
</reference>
<feature type="transmembrane region" description="Helical" evidence="1">
    <location>
        <begin position="347"/>
        <end position="370"/>
    </location>
</feature>
<geneLocation type="plasmid" evidence="2 3">
    <name>unnamed2</name>
</geneLocation>
<accession>A0A6G7VQ64</accession>
<feature type="transmembrane region" description="Helical" evidence="1">
    <location>
        <begin position="218"/>
        <end position="241"/>
    </location>
</feature>